<comment type="caution">
    <text evidence="1">The sequence shown here is derived from an EMBL/GenBank/DDBJ whole genome shotgun (WGS) entry which is preliminary data.</text>
</comment>
<name>A0A9P1IR01_9PELO</name>
<dbReference type="EMBL" id="CANHGI010000005">
    <property type="protein sequence ID" value="CAI5450440.1"/>
    <property type="molecule type" value="Genomic_DNA"/>
</dbReference>
<proteinExistence type="predicted"/>
<gene>
    <name evidence="1" type="ORF">CAMP_LOCUS13077</name>
</gene>
<evidence type="ECO:0000313" key="2">
    <source>
        <dbReference type="Proteomes" id="UP001152747"/>
    </source>
</evidence>
<accession>A0A9P1IR01</accession>
<protein>
    <submittedName>
        <fullName evidence="1">Uncharacterized protein</fullName>
    </submittedName>
</protein>
<organism evidence="1 2">
    <name type="scientific">Caenorhabditis angaria</name>
    <dbReference type="NCBI Taxonomy" id="860376"/>
    <lineage>
        <taxon>Eukaryota</taxon>
        <taxon>Metazoa</taxon>
        <taxon>Ecdysozoa</taxon>
        <taxon>Nematoda</taxon>
        <taxon>Chromadorea</taxon>
        <taxon>Rhabditida</taxon>
        <taxon>Rhabditina</taxon>
        <taxon>Rhabditomorpha</taxon>
        <taxon>Rhabditoidea</taxon>
        <taxon>Rhabditidae</taxon>
        <taxon>Peloderinae</taxon>
        <taxon>Caenorhabditis</taxon>
    </lineage>
</organism>
<sequence>MNYNEIEDAAEKTGKILTSEKIVVKLDGHKLYNDQKLVVNVCRKKIEQKLEIDDAQHRNKDQLPPENKWKIMRERIRQSGNLEMIDIFSNPMLIAILDSN</sequence>
<dbReference type="Proteomes" id="UP001152747">
    <property type="component" value="Unassembled WGS sequence"/>
</dbReference>
<keyword evidence="2" id="KW-1185">Reference proteome</keyword>
<evidence type="ECO:0000313" key="1">
    <source>
        <dbReference type="EMBL" id="CAI5450440.1"/>
    </source>
</evidence>
<reference evidence="1" key="1">
    <citation type="submission" date="2022-11" db="EMBL/GenBank/DDBJ databases">
        <authorList>
            <person name="Kikuchi T."/>
        </authorList>
    </citation>
    <scope>NUCLEOTIDE SEQUENCE</scope>
    <source>
        <strain evidence="1">PS1010</strain>
    </source>
</reference>
<dbReference type="AlphaFoldDB" id="A0A9P1IR01"/>